<organism evidence="3 4">
    <name type="scientific">Stutzerimonas stutzeri</name>
    <name type="common">Pseudomonas stutzeri</name>
    <dbReference type="NCBI Taxonomy" id="316"/>
    <lineage>
        <taxon>Bacteria</taxon>
        <taxon>Pseudomonadati</taxon>
        <taxon>Pseudomonadota</taxon>
        <taxon>Gammaproteobacteria</taxon>
        <taxon>Pseudomonadales</taxon>
        <taxon>Pseudomonadaceae</taxon>
        <taxon>Stutzerimonas</taxon>
    </lineage>
</organism>
<dbReference type="Proteomes" id="UP000077787">
    <property type="component" value="Chromosome"/>
</dbReference>
<proteinExistence type="predicted"/>
<gene>
    <name evidence="3" type="ORF">PS273GM_16840</name>
</gene>
<keyword evidence="2" id="KW-0472">Membrane</keyword>
<dbReference type="OrthoDB" id="5406098at2"/>
<evidence type="ECO:0000256" key="1">
    <source>
        <dbReference type="SAM" id="MobiDB-lite"/>
    </source>
</evidence>
<evidence type="ECO:0000256" key="2">
    <source>
        <dbReference type="SAM" id="Phobius"/>
    </source>
</evidence>
<sequence>MSLVNDMLRDLEARRAAPAEREQLGSLYAVDEAAAKRREGYGRLRRGLLIVAAIGVLAVALFLLSGRLQPAAQPLAAVPVAVPPPVEEVAPTPEPVALTRLLEVLPQNDGRRFVLQLLLDQSVSYQRIDTNGSVSFRLSDVQFKGEARTGRIEREGQTLSWRVEAQDGDVNVLIIGLGDQLNVADRLESVGDRSQLWLDVSFGSATDPDPQTESMPVAESPDMDEAQLPDWVTRDVEPAETLNDPARAKTTLEPKAVPRAAVAAEPVVPAGAGNITIGAHQPDALAQARDALSRGDHLSAIRQLQALHQAQPDSAEISRWLARAYLGAGDTAALLEWLPAQLQARPFDAELRELLARGQLQLGDQGAAIATLQQNAPALQRNTAYHALLAALYQQVGDWSASAATYRQLTAIQPGQGAWQLGLAIALEQLDQPAQAGRHYRQALQGQGLDESARQFATERAGSLGGTQ</sequence>
<dbReference type="EMBL" id="CP015641">
    <property type="protein sequence ID" value="ANF26692.1"/>
    <property type="molecule type" value="Genomic_DNA"/>
</dbReference>
<evidence type="ECO:0000313" key="4">
    <source>
        <dbReference type="Proteomes" id="UP000077787"/>
    </source>
</evidence>
<reference evidence="3 4" key="1">
    <citation type="submission" date="2016-05" db="EMBL/GenBank/DDBJ databases">
        <title>Genome sequence of Pseudomonas stutzeri 273 and identification of the exopolysaccharide biosynthesis locus.</title>
        <authorList>
            <person name="Wu S."/>
            <person name="Sun C."/>
        </authorList>
    </citation>
    <scope>NUCLEOTIDE SEQUENCE [LARGE SCALE GENOMIC DNA]</scope>
    <source>
        <strain evidence="3 4">273</strain>
    </source>
</reference>
<dbReference type="SUPFAM" id="SSF48452">
    <property type="entry name" value="TPR-like"/>
    <property type="match status" value="1"/>
</dbReference>
<dbReference type="Gene3D" id="1.25.40.10">
    <property type="entry name" value="Tetratricopeptide repeat domain"/>
    <property type="match status" value="2"/>
</dbReference>
<accession>A0A172WTF8</accession>
<name>A0A172WTF8_STUST</name>
<keyword evidence="2" id="KW-0812">Transmembrane</keyword>
<dbReference type="AlphaFoldDB" id="A0A172WTF8"/>
<dbReference type="InterPro" id="IPR011990">
    <property type="entry name" value="TPR-like_helical_dom_sf"/>
</dbReference>
<feature type="region of interest" description="Disordered" evidence="1">
    <location>
        <begin position="203"/>
        <end position="222"/>
    </location>
</feature>
<feature type="transmembrane region" description="Helical" evidence="2">
    <location>
        <begin position="47"/>
        <end position="65"/>
    </location>
</feature>
<protein>
    <submittedName>
        <fullName evidence="3">Uncharacterized protein</fullName>
    </submittedName>
</protein>
<dbReference type="Pfam" id="PF14559">
    <property type="entry name" value="TPR_19"/>
    <property type="match status" value="1"/>
</dbReference>
<dbReference type="RefSeq" id="WP_064482015.1">
    <property type="nucleotide sequence ID" value="NZ_CP015641.1"/>
</dbReference>
<keyword evidence="2" id="KW-1133">Transmembrane helix</keyword>
<evidence type="ECO:0000313" key="3">
    <source>
        <dbReference type="EMBL" id="ANF26692.1"/>
    </source>
</evidence>